<gene>
    <name evidence="3" type="ORF">E6W39_38320</name>
</gene>
<dbReference type="InterPro" id="IPR019079">
    <property type="entry name" value="Capsule_synth_CapA"/>
</dbReference>
<protein>
    <submittedName>
        <fullName evidence="3">CapA family protein</fullName>
    </submittedName>
</protein>
<dbReference type="PANTHER" id="PTHR33393:SF13">
    <property type="entry name" value="PGA BIOSYNTHESIS PROTEIN CAPA"/>
    <property type="match status" value="1"/>
</dbReference>
<organism evidence="3 4">
    <name type="scientific">Kitasatospora acidiphila</name>
    <dbReference type="NCBI Taxonomy" id="2567942"/>
    <lineage>
        <taxon>Bacteria</taxon>
        <taxon>Bacillati</taxon>
        <taxon>Actinomycetota</taxon>
        <taxon>Actinomycetes</taxon>
        <taxon>Kitasatosporales</taxon>
        <taxon>Streptomycetaceae</taxon>
        <taxon>Kitasatospora</taxon>
    </lineage>
</organism>
<evidence type="ECO:0000256" key="1">
    <source>
        <dbReference type="ARBA" id="ARBA00005662"/>
    </source>
</evidence>
<evidence type="ECO:0000313" key="4">
    <source>
        <dbReference type="Proteomes" id="UP000319103"/>
    </source>
</evidence>
<feature type="domain" description="Capsule synthesis protein CapA" evidence="2">
    <location>
        <begin position="4"/>
        <end position="246"/>
    </location>
</feature>
<dbReference type="Gene3D" id="3.60.21.10">
    <property type="match status" value="1"/>
</dbReference>
<evidence type="ECO:0000259" key="2">
    <source>
        <dbReference type="SMART" id="SM00854"/>
    </source>
</evidence>
<dbReference type="EMBL" id="VIGB01000003">
    <property type="protein sequence ID" value="TQF06976.1"/>
    <property type="molecule type" value="Genomic_DNA"/>
</dbReference>
<dbReference type="InterPro" id="IPR029052">
    <property type="entry name" value="Metallo-depent_PP-like"/>
</dbReference>
<dbReference type="SUPFAM" id="SSF56300">
    <property type="entry name" value="Metallo-dependent phosphatases"/>
    <property type="match status" value="1"/>
</dbReference>
<sequence>MALTVALAGDTMLGRGVAEELRRSPTPRTLLATEVRQALAAADLVVLNLECCVSDRGRRWRDPLKPFFFRAPPAAATVLAELGVDCVTLANNHALDYGFDALADTRSLLEHAGVRVVGAGRDVLAAREFAVLEAGGVRLAVVGATDHPAEFAAGEQRPGVAWADLYRGVPDWLGHLVERAARQADAVLVTPHWGPNMTSHPPRHVRAAAADLLAAGATLVAGHSAHVFHGVADRILYDMGDFVDDYAVDPVLRNDLSLLFLVTLGGPDPARPAPVRLEALPLFLDYCHTSPARGEEWVWIRERFTTACAEFGTPVGERAGRLTVDWR</sequence>
<comment type="similarity">
    <text evidence="1">Belongs to the CapA family.</text>
</comment>
<name>A0A540WD83_9ACTN</name>
<dbReference type="SMART" id="SM00854">
    <property type="entry name" value="PGA_cap"/>
    <property type="match status" value="1"/>
</dbReference>
<comment type="caution">
    <text evidence="3">The sequence shown here is derived from an EMBL/GenBank/DDBJ whole genome shotgun (WGS) entry which is preliminary data.</text>
</comment>
<dbReference type="PANTHER" id="PTHR33393">
    <property type="entry name" value="POLYGLUTAMINE SYNTHESIS ACCESSORY PROTEIN RV0574C-RELATED"/>
    <property type="match status" value="1"/>
</dbReference>
<reference evidence="3 4" key="1">
    <citation type="submission" date="2019-06" db="EMBL/GenBank/DDBJ databases">
        <title>Description of Kitasatospora acidophila sp. nov. isolated from pine grove soil, and reclassification of Streptomyces novaecaesareae to Kitasatospora novaeceasareae comb. nov.</title>
        <authorList>
            <person name="Kim M.J."/>
        </authorList>
    </citation>
    <scope>NUCLEOTIDE SEQUENCE [LARGE SCALE GENOMIC DNA]</scope>
    <source>
        <strain evidence="3 4">MMS16-CNU292</strain>
    </source>
</reference>
<accession>A0A540WD83</accession>
<keyword evidence="4" id="KW-1185">Reference proteome</keyword>
<proteinExistence type="inferred from homology"/>
<dbReference type="Pfam" id="PF09587">
    <property type="entry name" value="PGA_cap"/>
    <property type="match status" value="1"/>
</dbReference>
<dbReference type="AlphaFoldDB" id="A0A540WD83"/>
<dbReference type="InterPro" id="IPR052169">
    <property type="entry name" value="CW_Biosynth-Accessory"/>
</dbReference>
<evidence type="ECO:0000313" key="3">
    <source>
        <dbReference type="EMBL" id="TQF06976.1"/>
    </source>
</evidence>
<dbReference type="Proteomes" id="UP000319103">
    <property type="component" value="Unassembled WGS sequence"/>
</dbReference>
<dbReference type="CDD" id="cd07381">
    <property type="entry name" value="MPP_CapA"/>
    <property type="match status" value="1"/>
</dbReference>
<dbReference type="OrthoDB" id="9810718at2"/>
<dbReference type="RefSeq" id="WP_141637381.1">
    <property type="nucleotide sequence ID" value="NZ_VIGB01000003.1"/>
</dbReference>